<dbReference type="AlphaFoldDB" id="A0A1E7Z973"/>
<feature type="signal peptide" evidence="1">
    <location>
        <begin position="1"/>
        <end position="19"/>
    </location>
</feature>
<organism evidence="2 3">
    <name type="scientific">Alteromonas confluentis</name>
    <dbReference type="NCBI Taxonomy" id="1656094"/>
    <lineage>
        <taxon>Bacteria</taxon>
        <taxon>Pseudomonadati</taxon>
        <taxon>Pseudomonadota</taxon>
        <taxon>Gammaproteobacteria</taxon>
        <taxon>Alteromonadales</taxon>
        <taxon>Alteromonadaceae</taxon>
        <taxon>Alteromonas/Salinimonas group</taxon>
        <taxon>Alteromonas</taxon>
    </lineage>
</organism>
<dbReference type="Proteomes" id="UP000175691">
    <property type="component" value="Unassembled WGS sequence"/>
</dbReference>
<evidence type="ECO:0000313" key="3">
    <source>
        <dbReference type="Proteomes" id="UP000175691"/>
    </source>
</evidence>
<sequence length="329" mass="36490">MIKVINCALLIFISSLSVANGADLKLGASPLATYVDDEGEPARLNAIVGEAFRRMDTNVELNVMRRAFLGGAITTGKLNGEYAFISLDARSDNYHYSASYLPLNFYVVSKRPDVSEIKLLPQLQDSRIAIENRFANTDEFRKIAAVKWSRNPTTFDAFRQFADERAPLLMTTGLLADEFNKLLLADNEELIYRSPSPLLRAGFHVAISKSTESSSSLIAAFDNTIAEMQTDGSYNRLLQISWLTKDINDDGVADFISSSAVAHLDEAPSKASTYALDRTSPSTQSLFVIDNVRYANWAEATAVLGTQNTYTAPKSLLDEDIYKKIIRQW</sequence>
<accession>A0A1E7Z973</accession>
<proteinExistence type="predicted"/>
<reference evidence="2 3" key="1">
    <citation type="submission" date="2016-08" db="EMBL/GenBank/DDBJ databases">
        <authorList>
            <person name="Seilhamer J.J."/>
        </authorList>
    </citation>
    <scope>NUCLEOTIDE SEQUENCE [LARGE SCALE GENOMIC DNA]</scope>
    <source>
        <strain evidence="2 3">KCTC 42603</strain>
    </source>
</reference>
<dbReference type="EMBL" id="MDHN01000030">
    <property type="protein sequence ID" value="OFC70093.1"/>
    <property type="molecule type" value="Genomic_DNA"/>
</dbReference>
<feature type="chain" id="PRO_5009209513" evidence="1">
    <location>
        <begin position="20"/>
        <end position="329"/>
    </location>
</feature>
<dbReference type="STRING" id="1656094.BFC18_15040"/>
<dbReference type="RefSeq" id="WP_070126151.1">
    <property type="nucleotide sequence ID" value="NZ_MDHN01000030.1"/>
</dbReference>
<keyword evidence="1" id="KW-0732">Signal</keyword>
<name>A0A1E7Z973_9ALTE</name>
<evidence type="ECO:0000256" key="1">
    <source>
        <dbReference type="SAM" id="SignalP"/>
    </source>
</evidence>
<gene>
    <name evidence="2" type="ORF">BFC18_15040</name>
</gene>
<evidence type="ECO:0000313" key="2">
    <source>
        <dbReference type="EMBL" id="OFC70093.1"/>
    </source>
</evidence>
<protein>
    <submittedName>
        <fullName evidence="2">Uncharacterized protein</fullName>
    </submittedName>
</protein>
<dbReference type="Gene3D" id="3.40.190.10">
    <property type="entry name" value="Periplasmic binding protein-like II"/>
    <property type="match status" value="2"/>
</dbReference>
<comment type="caution">
    <text evidence="2">The sequence shown here is derived from an EMBL/GenBank/DDBJ whole genome shotgun (WGS) entry which is preliminary data.</text>
</comment>
<keyword evidence="3" id="KW-1185">Reference proteome</keyword>
<dbReference type="SUPFAM" id="SSF53850">
    <property type="entry name" value="Periplasmic binding protein-like II"/>
    <property type="match status" value="1"/>
</dbReference>